<accession>A0A4T0FWE0</accession>
<dbReference type="GO" id="GO:0034501">
    <property type="term" value="P:protein localization to kinetochore"/>
    <property type="evidence" value="ECO:0007669"/>
    <property type="project" value="InterPro"/>
</dbReference>
<reference evidence="2 3" key="1">
    <citation type="submission" date="2019-03" db="EMBL/GenBank/DDBJ databases">
        <title>Sequencing 23 genomes of Wallemia ichthyophaga.</title>
        <authorList>
            <person name="Gostincar C."/>
        </authorList>
    </citation>
    <scope>NUCLEOTIDE SEQUENCE [LARGE SCALE GENOMIC DNA]</scope>
    <source>
        <strain evidence="2 3">EXF-5753</strain>
    </source>
</reference>
<feature type="domain" description="Kinetochore protein Sos7 coiled-coil" evidence="1">
    <location>
        <begin position="69"/>
        <end position="143"/>
    </location>
</feature>
<proteinExistence type="predicted"/>
<dbReference type="GO" id="GO:0051315">
    <property type="term" value="P:attachment of mitotic spindle microtubules to kinetochore"/>
    <property type="evidence" value="ECO:0007669"/>
    <property type="project" value="TreeGrafter"/>
</dbReference>
<name>A0A4T0FWE0_9BASI</name>
<dbReference type="GO" id="GO:0000776">
    <property type="term" value="C:kinetochore"/>
    <property type="evidence" value="ECO:0007669"/>
    <property type="project" value="InterPro"/>
</dbReference>
<gene>
    <name evidence="2" type="ORF">E3P99_00412</name>
</gene>
<dbReference type="EMBL" id="SPNW01000004">
    <property type="protein sequence ID" value="TIA92951.1"/>
    <property type="molecule type" value="Genomic_DNA"/>
</dbReference>
<dbReference type="InterPro" id="IPR037475">
    <property type="entry name" value="Sos7"/>
</dbReference>
<comment type="caution">
    <text evidence="2">The sequence shown here is derived from an EMBL/GenBank/DDBJ whole genome shotgun (WGS) entry which is preliminary data.</text>
</comment>
<keyword evidence="3" id="KW-1185">Reference proteome</keyword>
<protein>
    <recommendedName>
        <fullName evidence="1">Kinetochore protein Sos7 coiled-coil domain-containing protein</fullName>
    </recommendedName>
</protein>
<dbReference type="InterPro" id="IPR048781">
    <property type="entry name" value="Sos7_CC"/>
</dbReference>
<dbReference type="Proteomes" id="UP000310189">
    <property type="component" value="Unassembled WGS sequence"/>
</dbReference>
<dbReference type="PANTHER" id="PTHR37329:SF1">
    <property type="entry name" value="KINETOCHORE PROTEIN SOS7"/>
    <property type="match status" value="1"/>
</dbReference>
<evidence type="ECO:0000313" key="3">
    <source>
        <dbReference type="Proteomes" id="UP000310189"/>
    </source>
</evidence>
<dbReference type="AlphaFoldDB" id="A0A4T0FWE0"/>
<dbReference type="PANTHER" id="PTHR37329">
    <property type="entry name" value="KINETOCHORE PROTEIN SOS7"/>
    <property type="match status" value="1"/>
</dbReference>
<sequence>MNNSIRLIQDSASNQLYLDTIKQQFNDKLREDTLNRKAGDDSSFASNQSIQQLPPDPLTFEPELMQSVDYFGKLKFKYVEQQTKENFLKKILSTQPPLITPEDNAILEESNKQDKQLLKQAKVDTDNRTKQLESLVQEVADQHNSYTEELSSATELIDDIQQMQLELAKLRATHPPEQRLTPAVAQEILDEQIVEMQTLSDVKEQQALERSQLAQEIKDLTAQDERLQPELSAAKRIGQDAKRAKEDVEDGIEDLNRWLDAARQVYSKLIGIVNVLTPEPATLQVDYDARKDLKGEYVKSEHPTCTLVLRFNPQTRRFLSAELRNAPPTVNIDESIQAAELHGSAPRLIQDLLFKLRNQ</sequence>
<organism evidence="2 3">
    <name type="scientific">Wallemia hederae</name>
    <dbReference type="NCBI Taxonomy" id="1540922"/>
    <lineage>
        <taxon>Eukaryota</taxon>
        <taxon>Fungi</taxon>
        <taxon>Dikarya</taxon>
        <taxon>Basidiomycota</taxon>
        <taxon>Wallemiomycotina</taxon>
        <taxon>Wallemiomycetes</taxon>
        <taxon>Wallemiales</taxon>
        <taxon>Wallemiaceae</taxon>
        <taxon>Wallemia</taxon>
    </lineage>
</organism>
<evidence type="ECO:0000313" key="2">
    <source>
        <dbReference type="EMBL" id="TIA92951.1"/>
    </source>
</evidence>
<dbReference type="Pfam" id="PF20882">
    <property type="entry name" value="Sos7"/>
    <property type="match status" value="1"/>
</dbReference>
<dbReference type="OrthoDB" id="18959at2759"/>
<evidence type="ECO:0000259" key="1">
    <source>
        <dbReference type="Pfam" id="PF20882"/>
    </source>
</evidence>